<accession>A0A849CHT7</accession>
<dbReference type="InterPro" id="IPR009045">
    <property type="entry name" value="Zn_M74/Hedgehog-like"/>
</dbReference>
<dbReference type="EMBL" id="PPVL01000003">
    <property type="protein sequence ID" value="NNI78667.1"/>
    <property type="molecule type" value="Genomic_DNA"/>
</dbReference>
<dbReference type="PANTHER" id="PTHR34385:SF1">
    <property type="entry name" value="PEPTIDOGLYCAN L-ALANYL-D-GLUTAMATE ENDOPEPTIDASE CWLK"/>
    <property type="match status" value="1"/>
</dbReference>
<organism evidence="2 3">
    <name type="scientific">Pasteurella multocida</name>
    <dbReference type="NCBI Taxonomy" id="747"/>
    <lineage>
        <taxon>Bacteria</taxon>
        <taxon>Pseudomonadati</taxon>
        <taxon>Pseudomonadota</taxon>
        <taxon>Gammaproteobacteria</taxon>
        <taxon>Pasteurellales</taxon>
        <taxon>Pasteurellaceae</taxon>
        <taxon>Pasteurella</taxon>
    </lineage>
</organism>
<dbReference type="SUPFAM" id="SSF55166">
    <property type="entry name" value="Hedgehog/DD-peptidase"/>
    <property type="match status" value="1"/>
</dbReference>
<dbReference type="Gene3D" id="3.30.1380.10">
    <property type="match status" value="1"/>
</dbReference>
<dbReference type="Proteomes" id="UP000540079">
    <property type="component" value="Unassembled WGS sequence"/>
</dbReference>
<comment type="caution">
    <text evidence="2">The sequence shown here is derived from an EMBL/GenBank/DDBJ whole genome shotgun (WGS) entry which is preliminary data.</text>
</comment>
<gene>
    <name evidence="2" type="ORF">C2800_04405</name>
</gene>
<protein>
    <submittedName>
        <fullName evidence="2">Peptidase M15</fullName>
    </submittedName>
</protein>
<dbReference type="GO" id="GO:0006508">
    <property type="term" value="P:proteolysis"/>
    <property type="evidence" value="ECO:0007669"/>
    <property type="project" value="InterPro"/>
</dbReference>
<dbReference type="RefSeq" id="WP_014667848.1">
    <property type="nucleotide sequence ID" value="NZ_CP030096.1"/>
</dbReference>
<name>A0A849CHT7_PASMD</name>
<sequence length="228" mass="26503">MSFLFTPEQLTGKARTHLVALPCPFSVHHFLHQDCLVAFQCLQQSAAKHGFNLQPASSFRDFQRQQAIWNAKFYGERKVHDDRGNPLDLSTLSDWEKVQAILRWSALPGGSRHHWGTEIDVFDPHLLPPHQTLQLEPWEYEQGGYFFELSEWLQQHLAHFDFALPFTQLPQDKEIGYEPWHISYLPIAQQAQQQFNADILCEAWQQEEIAGKACLLANLAQIFCRFFI</sequence>
<evidence type="ECO:0000313" key="2">
    <source>
        <dbReference type="EMBL" id="NNI78667.1"/>
    </source>
</evidence>
<dbReference type="AlphaFoldDB" id="A0A849CHT7"/>
<dbReference type="InterPro" id="IPR003709">
    <property type="entry name" value="VanY-like_core_dom"/>
</dbReference>
<dbReference type="PANTHER" id="PTHR34385">
    <property type="entry name" value="D-ALANYL-D-ALANINE CARBOXYPEPTIDASE"/>
    <property type="match status" value="1"/>
</dbReference>
<dbReference type="InterPro" id="IPR052179">
    <property type="entry name" value="DD-CPase-like"/>
</dbReference>
<evidence type="ECO:0000313" key="3">
    <source>
        <dbReference type="Proteomes" id="UP000540079"/>
    </source>
</evidence>
<proteinExistence type="predicted"/>
<feature type="domain" description="D-alanyl-D-alanine carboxypeptidase-like core" evidence="1">
    <location>
        <begin position="29"/>
        <end position="186"/>
    </location>
</feature>
<evidence type="ECO:0000259" key="1">
    <source>
        <dbReference type="Pfam" id="PF02557"/>
    </source>
</evidence>
<dbReference type="GO" id="GO:0008233">
    <property type="term" value="F:peptidase activity"/>
    <property type="evidence" value="ECO:0007669"/>
    <property type="project" value="InterPro"/>
</dbReference>
<reference evidence="2 3" key="1">
    <citation type="journal article" date="2018" name="Front. Microbiol.">
        <title>Genetic and Phylogenetic Characteristics of Pasteurella multocida Isolates From Different Host Species.</title>
        <authorList>
            <person name="Peng Z."/>
            <person name="Liang W."/>
            <person name="Wang F."/>
            <person name="Xu Z."/>
            <person name="Xie Z."/>
            <person name="Lian Z."/>
            <person name="Hua L."/>
            <person name="Zhou R."/>
            <person name="Chen H."/>
            <person name="Wu B."/>
        </authorList>
    </citation>
    <scope>NUCLEOTIDE SEQUENCE [LARGE SCALE GENOMIC DNA]</scope>
    <source>
        <strain evidence="2 3">HNA06</strain>
    </source>
</reference>
<dbReference type="Pfam" id="PF02557">
    <property type="entry name" value="VanY"/>
    <property type="match status" value="1"/>
</dbReference>
<dbReference type="CDD" id="cd14847">
    <property type="entry name" value="DD-carboxypeptidase_like"/>
    <property type="match status" value="1"/>
</dbReference>